<comment type="caution">
    <text evidence="2">The sequence shown here is derived from an EMBL/GenBank/DDBJ whole genome shotgun (WGS) entry which is preliminary data.</text>
</comment>
<dbReference type="InterPro" id="IPR029058">
    <property type="entry name" value="AB_hydrolase_fold"/>
</dbReference>
<dbReference type="GO" id="GO:0016787">
    <property type="term" value="F:hydrolase activity"/>
    <property type="evidence" value="ECO:0007669"/>
    <property type="project" value="UniProtKB-KW"/>
</dbReference>
<dbReference type="PANTHER" id="PTHR11614">
    <property type="entry name" value="PHOSPHOLIPASE-RELATED"/>
    <property type="match status" value="1"/>
</dbReference>
<keyword evidence="3" id="KW-1185">Reference proteome</keyword>
<dbReference type="Pfam" id="PF12146">
    <property type="entry name" value="Hydrolase_4"/>
    <property type="match status" value="1"/>
</dbReference>
<evidence type="ECO:0000313" key="2">
    <source>
        <dbReference type="EMBL" id="MFD2637809.1"/>
    </source>
</evidence>
<dbReference type="RefSeq" id="WP_377327327.1">
    <property type="nucleotide sequence ID" value="NZ_JBHUMZ010000011.1"/>
</dbReference>
<reference evidence="3" key="1">
    <citation type="journal article" date="2019" name="Int. J. Syst. Evol. Microbiol.">
        <title>The Global Catalogue of Microorganisms (GCM) 10K type strain sequencing project: providing services to taxonomists for standard genome sequencing and annotation.</title>
        <authorList>
            <consortium name="The Broad Institute Genomics Platform"/>
            <consortium name="The Broad Institute Genome Sequencing Center for Infectious Disease"/>
            <person name="Wu L."/>
            <person name="Ma J."/>
        </authorList>
    </citation>
    <scope>NUCLEOTIDE SEQUENCE [LARGE SCALE GENOMIC DNA]</scope>
    <source>
        <strain evidence="3">TISTR 1571</strain>
    </source>
</reference>
<dbReference type="Gene3D" id="3.40.50.1820">
    <property type="entry name" value="alpha/beta hydrolase"/>
    <property type="match status" value="1"/>
</dbReference>
<accession>A0ABW5Q764</accession>
<proteinExistence type="predicted"/>
<dbReference type="SUPFAM" id="SSF53474">
    <property type="entry name" value="alpha/beta-Hydrolases"/>
    <property type="match status" value="1"/>
</dbReference>
<keyword evidence="2" id="KW-0378">Hydrolase</keyword>
<organism evidence="2 3">
    <name type="scientific">Piscibacillus salipiscarius</name>
    <dbReference type="NCBI Taxonomy" id="299480"/>
    <lineage>
        <taxon>Bacteria</taxon>
        <taxon>Bacillati</taxon>
        <taxon>Bacillota</taxon>
        <taxon>Bacilli</taxon>
        <taxon>Bacillales</taxon>
        <taxon>Bacillaceae</taxon>
        <taxon>Piscibacillus</taxon>
    </lineage>
</organism>
<dbReference type="InterPro" id="IPR012354">
    <property type="entry name" value="Esterase_lipase"/>
</dbReference>
<feature type="domain" description="Serine aminopeptidase S33" evidence="1">
    <location>
        <begin position="16"/>
        <end position="225"/>
    </location>
</feature>
<sequence length="244" mass="27327">MKFVAPKSFTYEAGNQAVLLLHGFTGTTADVRKLGRHLHKMGYTVHAPLYRGHGVGPDELTQTGPVQWWQDALDGYQTLMAQGYESIIVAGVSMGGVFALKMALELPVKAVITMSAPMHAKSIGDLSQRIYDYAYNFKRIEGKSSELIEKELNQFKQKPKPFLTDLQQFIIEVKGKLVSINVPTCVLQGLKDESMYLQSAKEIYDQVQTNHKELKWYEASGHIITVGPEREAVFNDVEQFISSV</sequence>
<gene>
    <name evidence="2" type="ORF">ACFSW4_02830</name>
</gene>
<evidence type="ECO:0000259" key="1">
    <source>
        <dbReference type="Pfam" id="PF12146"/>
    </source>
</evidence>
<dbReference type="Proteomes" id="UP001597452">
    <property type="component" value="Unassembled WGS sequence"/>
</dbReference>
<evidence type="ECO:0000313" key="3">
    <source>
        <dbReference type="Proteomes" id="UP001597452"/>
    </source>
</evidence>
<name>A0ABW5Q764_9BACI</name>
<dbReference type="InterPro" id="IPR022742">
    <property type="entry name" value="Hydrolase_4"/>
</dbReference>
<dbReference type="EMBL" id="JBHUMZ010000011">
    <property type="protein sequence ID" value="MFD2637809.1"/>
    <property type="molecule type" value="Genomic_DNA"/>
</dbReference>
<protein>
    <submittedName>
        <fullName evidence="2">Alpha/beta hydrolase</fullName>
    </submittedName>
</protein>
<dbReference type="InterPro" id="IPR051044">
    <property type="entry name" value="MAG_DAG_Lipase"/>
</dbReference>
<dbReference type="PIRSF" id="PIRSF017388">
    <property type="entry name" value="Esterase_lipase"/>
    <property type="match status" value="1"/>
</dbReference>